<dbReference type="SUPFAM" id="SSF57701">
    <property type="entry name" value="Zn2/Cys6 DNA-binding domain"/>
    <property type="match status" value="1"/>
</dbReference>
<dbReference type="Proteomes" id="UP001175000">
    <property type="component" value="Unassembled WGS sequence"/>
</dbReference>
<dbReference type="EMBL" id="JAULSU010000006">
    <property type="protein sequence ID" value="KAK0614696.1"/>
    <property type="molecule type" value="Genomic_DNA"/>
</dbReference>
<evidence type="ECO:0000313" key="9">
    <source>
        <dbReference type="EMBL" id="KAK0614696.1"/>
    </source>
</evidence>
<evidence type="ECO:0000313" key="10">
    <source>
        <dbReference type="Proteomes" id="UP001175000"/>
    </source>
</evidence>
<proteinExistence type="predicted"/>
<evidence type="ECO:0000256" key="7">
    <source>
        <dbReference type="SAM" id="MobiDB-lite"/>
    </source>
</evidence>
<keyword evidence="4" id="KW-0238">DNA-binding</keyword>
<dbReference type="PANTHER" id="PTHR36206">
    <property type="entry name" value="ASPERCRYPTIN BIOSYNTHESIS CLUSTER-SPECIFIC TRANSCRIPTION REGULATOR ATNN-RELATED"/>
    <property type="match status" value="1"/>
</dbReference>
<gene>
    <name evidence="9" type="ORF">B0T14DRAFT_528910</name>
</gene>
<organism evidence="9 10">
    <name type="scientific">Immersiella caudata</name>
    <dbReference type="NCBI Taxonomy" id="314043"/>
    <lineage>
        <taxon>Eukaryota</taxon>
        <taxon>Fungi</taxon>
        <taxon>Dikarya</taxon>
        <taxon>Ascomycota</taxon>
        <taxon>Pezizomycotina</taxon>
        <taxon>Sordariomycetes</taxon>
        <taxon>Sordariomycetidae</taxon>
        <taxon>Sordariales</taxon>
        <taxon>Lasiosphaeriaceae</taxon>
        <taxon>Immersiella</taxon>
    </lineage>
</organism>
<evidence type="ECO:0000256" key="3">
    <source>
        <dbReference type="ARBA" id="ARBA00023015"/>
    </source>
</evidence>
<sequence length="542" mass="60333">MQPSNAEPTNKRKFKFHTKSRGGCGTCKTRKVKCDEAKPACFRCTNTGRRCEGYSDVSRTPTPPSGSSPSSAVTALLAAPHLGLFDSAAEKRSFQYFQSNACRLLGGSFHMSFWGREVIQAAIHHPSICHLVVAIGAAYETSEAALDTRGDPELVEFALQQCNRSIRELAALAATQTQTQLLAGHQSSEGVYCLLTASILFIHFAHIRGHNTEAIQHTRSAIKLLQDFEASPAFTDPRRTAFPIPMSQLRSMLLSAYGQLRCAVEDTLHDIKDGRDMLVSDVKPATLFLSVSEAHAYVESLFYNTLAFQQGAKIRPPDTPERLRSIVTRHRELCRALESSRIALDAVIASKSRSPSKKSDDEQDERGITILHVYHTLLAIWLRIDILQPDRRETAFDLLEVDLEEMLALCERFVDSEASAHTPTTSQPSLRCSSGLGCVMPLHTIAVRCRNPQLRRRALKLLKICTRRDGLWDSQITAMIATETVQIEEMFMSPPGPVYAGDPAAREIGRVKEVKFELQGDRTALLRFIVAGREEVRKTIQW</sequence>
<reference evidence="9" key="1">
    <citation type="submission" date="2023-06" db="EMBL/GenBank/DDBJ databases">
        <title>Genome-scale phylogeny and comparative genomics of the fungal order Sordariales.</title>
        <authorList>
            <consortium name="Lawrence Berkeley National Laboratory"/>
            <person name="Hensen N."/>
            <person name="Bonometti L."/>
            <person name="Westerberg I."/>
            <person name="Brannstrom I.O."/>
            <person name="Guillou S."/>
            <person name="Cros-Aarteil S."/>
            <person name="Calhoun S."/>
            <person name="Haridas S."/>
            <person name="Kuo A."/>
            <person name="Mondo S."/>
            <person name="Pangilinan J."/>
            <person name="Riley R."/>
            <person name="Labutti K."/>
            <person name="Andreopoulos B."/>
            <person name="Lipzen A."/>
            <person name="Chen C."/>
            <person name="Yanf M."/>
            <person name="Daum C."/>
            <person name="Ng V."/>
            <person name="Clum A."/>
            <person name="Steindorff A."/>
            <person name="Ohm R."/>
            <person name="Martin F."/>
            <person name="Silar P."/>
            <person name="Natvig D."/>
            <person name="Lalanne C."/>
            <person name="Gautier V."/>
            <person name="Ament-Velasquez S.L."/>
            <person name="Kruys A."/>
            <person name="Hutchinson M.I."/>
            <person name="Powell A.J."/>
            <person name="Barry K."/>
            <person name="Miller A.N."/>
            <person name="Grigoriev I.V."/>
            <person name="Debuchy R."/>
            <person name="Gladieux P."/>
            <person name="Thoren M.H."/>
            <person name="Johannesson H."/>
        </authorList>
    </citation>
    <scope>NUCLEOTIDE SEQUENCE</scope>
    <source>
        <strain evidence="9">CBS 606.72</strain>
    </source>
</reference>
<comment type="caution">
    <text evidence="9">The sequence shown here is derived from an EMBL/GenBank/DDBJ whole genome shotgun (WGS) entry which is preliminary data.</text>
</comment>
<evidence type="ECO:0000256" key="1">
    <source>
        <dbReference type="ARBA" id="ARBA00022723"/>
    </source>
</evidence>
<dbReference type="Pfam" id="PF00172">
    <property type="entry name" value="Zn_clus"/>
    <property type="match status" value="1"/>
</dbReference>
<keyword evidence="3" id="KW-0805">Transcription regulation</keyword>
<dbReference type="PROSITE" id="PS00463">
    <property type="entry name" value="ZN2_CY6_FUNGAL_1"/>
    <property type="match status" value="1"/>
</dbReference>
<keyword evidence="1" id="KW-0479">Metal-binding</keyword>
<dbReference type="InterPro" id="IPR021858">
    <property type="entry name" value="Fun_TF"/>
</dbReference>
<dbReference type="CDD" id="cd00067">
    <property type="entry name" value="GAL4"/>
    <property type="match status" value="1"/>
</dbReference>
<evidence type="ECO:0000259" key="8">
    <source>
        <dbReference type="PROSITE" id="PS50048"/>
    </source>
</evidence>
<dbReference type="GO" id="GO:0000981">
    <property type="term" value="F:DNA-binding transcription factor activity, RNA polymerase II-specific"/>
    <property type="evidence" value="ECO:0007669"/>
    <property type="project" value="InterPro"/>
</dbReference>
<dbReference type="GO" id="GO:0003677">
    <property type="term" value="F:DNA binding"/>
    <property type="evidence" value="ECO:0007669"/>
    <property type="project" value="UniProtKB-KW"/>
</dbReference>
<name>A0AA39WFY8_9PEZI</name>
<evidence type="ECO:0000256" key="5">
    <source>
        <dbReference type="ARBA" id="ARBA00023163"/>
    </source>
</evidence>
<accession>A0AA39WFY8</accession>
<evidence type="ECO:0000256" key="4">
    <source>
        <dbReference type="ARBA" id="ARBA00023125"/>
    </source>
</evidence>
<feature type="domain" description="Zn(2)-C6 fungal-type" evidence="8">
    <location>
        <begin position="23"/>
        <end position="51"/>
    </location>
</feature>
<dbReference type="SMART" id="SM00066">
    <property type="entry name" value="GAL4"/>
    <property type="match status" value="1"/>
</dbReference>
<keyword evidence="5" id="KW-0804">Transcription</keyword>
<dbReference type="GO" id="GO:0008270">
    <property type="term" value="F:zinc ion binding"/>
    <property type="evidence" value="ECO:0007669"/>
    <property type="project" value="InterPro"/>
</dbReference>
<evidence type="ECO:0000256" key="2">
    <source>
        <dbReference type="ARBA" id="ARBA00022833"/>
    </source>
</evidence>
<dbReference type="Pfam" id="PF11951">
    <property type="entry name" value="Fungal_trans_2"/>
    <property type="match status" value="1"/>
</dbReference>
<dbReference type="AlphaFoldDB" id="A0AA39WFY8"/>
<keyword evidence="2" id="KW-0862">Zinc</keyword>
<keyword evidence="6" id="KW-0539">Nucleus</keyword>
<protein>
    <recommendedName>
        <fullName evidence="8">Zn(2)-C6 fungal-type domain-containing protein</fullName>
    </recommendedName>
</protein>
<dbReference type="InterPro" id="IPR036864">
    <property type="entry name" value="Zn2-C6_fun-type_DNA-bd_sf"/>
</dbReference>
<dbReference type="PROSITE" id="PS50048">
    <property type="entry name" value="ZN2_CY6_FUNGAL_2"/>
    <property type="match status" value="1"/>
</dbReference>
<keyword evidence="10" id="KW-1185">Reference proteome</keyword>
<dbReference type="InterPro" id="IPR001138">
    <property type="entry name" value="Zn2Cys6_DnaBD"/>
</dbReference>
<dbReference type="InterPro" id="IPR052360">
    <property type="entry name" value="Transcr_Regulatory_Proteins"/>
</dbReference>
<dbReference type="PANTHER" id="PTHR36206:SF12">
    <property type="entry name" value="ASPERCRYPTIN BIOSYNTHESIS CLUSTER-SPECIFIC TRANSCRIPTION REGULATOR ATNN-RELATED"/>
    <property type="match status" value="1"/>
</dbReference>
<dbReference type="Gene3D" id="4.10.240.10">
    <property type="entry name" value="Zn(2)-C6 fungal-type DNA-binding domain"/>
    <property type="match status" value="1"/>
</dbReference>
<evidence type="ECO:0000256" key="6">
    <source>
        <dbReference type="ARBA" id="ARBA00023242"/>
    </source>
</evidence>
<feature type="region of interest" description="Disordered" evidence="7">
    <location>
        <begin position="53"/>
        <end position="72"/>
    </location>
</feature>